<dbReference type="PANTHER" id="PTHR46796:SF12">
    <property type="entry name" value="HTH-TYPE DNA-BINDING TRANSCRIPTIONAL ACTIVATOR EUTR"/>
    <property type="match status" value="1"/>
</dbReference>
<evidence type="ECO:0000259" key="4">
    <source>
        <dbReference type="PROSITE" id="PS01124"/>
    </source>
</evidence>
<evidence type="ECO:0000313" key="5">
    <source>
        <dbReference type="EMBL" id="KAA6128043.1"/>
    </source>
</evidence>
<dbReference type="SMART" id="SM00342">
    <property type="entry name" value="HTH_ARAC"/>
    <property type="match status" value="1"/>
</dbReference>
<evidence type="ECO:0000313" key="6">
    <source>
        <dbReference type="Proteomes" id="UP000324324"/>
    </source>
</evidence>
<sequence length="321" mass="35015">MAQTRIGTDAIIASSCAQAQDWLARHYPGITIAADGSRPRLEIQIDYLDGMAVHTLVTDTTLCLRLPCQTDGYVLVTHAEGQLALAADQDELQPLPAGAAVVDARRVTAWSFGPGRYETILIDAARLHGRLSQSIERPVPHRVKFLPAGDSVPSGVRFAGELVRAARRYFNADGGPHAIAPDIVQSVQDAVIFAMLKEIPHNYSVYMARRHTGPSPRHVRRAIEYIHANATAALGLADIANAARVSIRTLQAGFAKFKGFTPMGYVKRVRLEGAHADLRTAGAEQSIADIARRWGFSHLGQFARDYRMAFGETPSETRRGD</sequence>
<dbReference type="Gene3D" id="1.10.10.60">
    <property type="entry name" value="Homeodomain-like"/>
    <property type="match status" value="1"/>
</dbReference>
<dbReference type="InterPro" id="IPR020449">
    <property type="entry name" value="Tscrpt_reg_AraC-type_HTH"/>
</dbReference>
<dbReference type="EMBL" id="VWRN01000023">
    <property type="protein sequence ID" value="KAA6128043.1"/>
    <property type="molecule type" value="Genomic_DNA"/>
</dbReference>
<dbReference type="InterPro" id="IPR018060">
    <property type="entry name" value="HTH_AraC"/>
</dbReference>
<protein>
    <submittedName>
        <fullName evidence="5">Helix-turn-helix transcriptional regulator</fullName>
    </submittedName>
</protein>
<dbReference type="PROSITE" id="PS01124">
    <property type="entry name" value="HTH_ARAC_FAMILY_2"/>
    <property type="match status" value="1"/>
</dbReference>
<dbReference type="InterPro" id="IPR050204">
    <property type="entry name" value="AraC_XylS_family_regulators"/>
</dbReference>
<organism evidence="5 6">
    <name type="scientific">Cupriavidus cauae</name>
    <dbReference type="NCBI Taxonomy" id="2608999"/>
    <lineage>
        <taxon>Bacteria</taxon>
        <taxon>Pseudomonadati</taxon>
        <taxon>Pseudomonadota</taxon>
        <taxon>Betaproteobacteria</taxon>
        <taxon>Burkholderiales</taxon>
        <taxon>Burkholderiaceae</taxon>
        <taxon>Cupriavidus</taxon>
    </lineage>
</organism>
<feature type="domain" description="HTH araC/xylS-type" evidence="4">
    <location>
        <begin position="220"/>
        <end position="320"/>
    </location>
</feature>
<keyword evidence="2" id="KW-0238">DNA-binding</keyword>
<dbReference type="PANTHER" id="PTHR46796">
    <property type="entry name" value="HTH-TYPE TRANSCRIPTIONAL ACTIVATOR RHAS-RELATED"/>
    <property type="match status" value="1"/>
</dbReference>
<dbReference type="Pfam" id="PF12833">
    <property type="entry name" value="HTH_18"/>
    <property type="match status" value="1"/>
</dbReference>
<dbReference type="GO" id="GO:0043565">
    <property type="term" value="F:sequence-specific DNA binding"/>
    <property type="evidence" value="ECO:0007669"/>
    <property type="project" value="InterPro"/>
</dbReference>
<proteinExistence type="predicted"/>
<comment type="caution">
    <text evidence="5">The sequence shown here is derived from an EMBL/GenBank/DDBJ whole genome shotgun (WGS) entry which is preliminary data.</text>
</comment>
<dbReference type="PROSITE" id="PS00041">
    <property type="entry name" value="HTH_ARAC_FAMILY_1"/>
    <property type="match status" value="1"/>
</dbReference>
<dbReference type="Proteomes" id="UP000324324">
    <property type="component" value="Unassembled WGS sequence"/>
</dbReference>
<dbReference type="PRINTS" id="PR00032">
    <property type="entry name" value="HTHARAC"/>
</dbReference>
<dbReference type="InterPro" id="IPR009057">
    <property type="entry name" value="Homeodomain-like_sf"/>
</dbReference>
<accession>A0A5M8AWW1</accession>
<dbReference type="GO" id="GO:0003700">
    <property type="term" value="F:DNA-binding transcription factor activity"/>
    <property type="evidence" value="ECO:0007669"/>
    <property type="project" value="InterPro"/>
</dbReference>
<dbReference type="InterPro" id="IPR018062">
    <property type="entry name" value="HTH_AraC-typ_CS"/>
</dbReference>
<evidence type="ECO:0000256" key="2">
    <source>
        <dbReference type="ARBA" id="ARBA00023125"/>
    </source>
</evidence>
<evidence type="ECO:0000256" key="1">
    <source>
        <dbReference type="ARBA" id="ARBA00023015"/>
    </source>
</evidence>
<keyword evidence="6" id="KW-1185">Reference proteome</keyword>
<dbReference type="SUPFAM" id="SSF46689">
    <property type="entry name" value="Homeodomain-like"/>
    <property type="match status" value="2"/>
</dbReference>
<reference evidence="5 6" key="1">
    <citation type="submission" date="2019-09" db="EMBL/GenBank/DDBJ databases">
        <title>Isolation of a novel species in the genus Cupriavidus from patients with sepsis using whole genome sequencing.</title>
        <authorList>
            <person name="Kweon O.J."/>
            <person name="Lee M.-K."/>
        </authorList>
    </citation>
    <scope>NUCLEOTIDE SEQUENCE [LARGE SCALE GENOMIC DNA]</scope>
    <source>
        <strain evidence="5 6">MKL-01</strain>
    </source>
</reference>
<gene>
    <name evidence="5" type="ORF">F1599_07680</name>
</gene>
<evidence type="ECO:0000256" key="3">
    <source>
        <dbReference type="ARBA" id="ARBA00023163"/>
    </source>
</evidence>
<keyword evidence="1" id="KW-0805">Transcription regulation</keyword>
<dbReference type="AlphaFoldDB" id="A0A5M8AWW1"/>
<keyword evidence="3" id="KW-0804">Transcription</keyword>
<name>A0A5M8AWW1_9BURK</name>
<dbReference type="RefSeq" id="WP_149319772.1">
    <property type="nucleotide sequence ID" value="NZ_VWRN01000023.1"/>
</dbReference>